<feature type="domain" description="Tyr recombinase" evidence="5">
    <location>
        <begin position="181"/>
        <end position="394"/>
    </location>
</feature>
<dbReference type="EMBL" id="SHKY01000001">
    <property type="protein sequence ID" value="RZU50998.1"/>
    <property type="molecule type" value="Genomic_DNA"/>
</dbReference>
<feature type="region of interest" description="Disordered" evidence="4">
    <location>
        <begin position="12"/>
        <end position="33"/>
    </location>
</feature>
<evidence type="ECO:0000256" key="3">
    <source>
        <dbReference type="ARBA" id="ARBA00023172"/>
    </source>
</evidence>
<evidence type="ECO:0000259" key="5">
    <source>
        <dbReference type="PROSITE" id="PS51898"/>
    </source>
</evidence>
<organism evidence="6 7">
    <name type="scientific">Krasilnikovia cinnamomea</name>
    <dbReference type="NCBI Taxonomy" id="349313"/>
    <lineage>
        <taxon>Bacteria</taxon>
        <taxon>Bacillati</taxon>
        <taxon>Actinomycetota</taxon>
        <taxon>Actinomycetes</taxon>
        <taxon>Micromonosporales</taxon>
        <taxon>Micromonosporaceae</taxon>
        <taxon>Krasilnikovia</taxon>
    </lineage>
</organism>
<dbReference type="SUPFAM" id="SSF56349">
    <property type="entry name" value="DNA breaking-rejoining enzymes"/>
    <property type="match status" value="1"/>
</dbReference>
<dbReference type="AlphaFoldDB" id="A0A4Q7ZJE1"/>
<feature type="compositionally biased region" description="Basic residues" evidence="4">
    <location>
        <begin position="19"/>
        <end position="30"/>
    </location>
</feature>
<comment type="caution">
    <text evidence="6">The sequence shown here is derived from an EMBL/GenBank/DDBJ whole genome shotgun (WGS) entry which is preliminary data.</text>
</comment>
<evidence type="ECO:0000256" key="1">
    <source>
        <dbReference type="ARBA" id="ARBA00008857"/>
    </source>
</evidence>
<keyword evidence="7" id="KW-1185">Reference proteome</keyword>
<dbReference type="OrthoDB" id="1850235at2"/>
<dbReference type="GO" id="GO:0015074">
    <property type="term" value="P:DNA integration"/>
    <property type="evidence" value="ECO:0007669"/>
    <property type="project" value="InterPro"/>
</dbReference>
<dbReference type="Gene3D" id="1.10.443.10">
    <property type="entry name" value="Intergrase catalytic core"/>
    <property type="match status" value="1"/>
</dbReference>
<evidence type="ECO:0000256" key="2">
    <source>
        <dbReference type="ARBA" id="ARBA00023125"/>
    </source>
</evidence>
<evidence type="ECO:0000313" key="7">
    <source>
        <dbReference type="Proteomes" id="UP000292564"/>
    </source>
</evidence>
<comment type="similarity">
    <text evidence="1">Belongs to the 'phage' integrase family.</text>
</comment>
<dbReference type="GO" id="GO:0003677">
    <property type="term" value="F:DNA binding"/>
    <property type="evidence" value="ECO:0007669"/>
    <property type="project" value="UniProtKB-KW"/>
</dbReference>
<name>A0A4Q7ZJE1_9ACTN</name>
<dbReference type="InterPro" id="IPR002104">
    <property type="entry name" value="Integrase_catalytic"/>
</dbReference>
<dbReference type="Proteomes" id="UP000292564">
    <property type="component" value="Unassembled WGS sequence"/>
</dbReference>
<dbReference type="PROSITE" id="PS51898">
    <property type="entry name" value="TYR_RECOMBINASE"/>
    <property type="match status" value="1"/>
</dbReference>
<dbReference type="InterPro" id="IPR013762">
    <property type="entry name" value="Integrase-like_cat_sf"/>
</dbReference>
<evidence type="ECO:0000256" key="4">
    <source>
        <dbReference type="SAM" id="MobiDB-lite"/>
    </source>
</evidence>
<dbReference type="PANTHER" id="PTHR30349">
    <property type="entry name" value="PHAGE INTEGRASE-RELATED"/>
    <property type="match status" value="1"/>
</dbReference>
<evidence type="ECO:0000313" key="6">
    <source>
        <dbReference type="EMBL" id="RZU50998.1"/>
    </source>
</evidence>
<dbReference type="PANTHER" id="PTHR30349:SF41">
    <property type="entry name" value="INTEGRASE_RECOMBINASE PROTEIN MJ0367-RELATED"/>
    <property type="match status" value="1"/>
</dbReference>
<dbReference type="InterPro" id="IPR053876">
    <property type="entry name" value="Phage_int_M"/>
</dbReference>
<dbReference type="GO" id="GO:0006310">
    <property type="term" value="P:DNA recombination"/>
    <property type="evidence" value="ECO:0007669"/>
    <property type="project" value="UniProtKB-KW"/>
</dbReference>
<accession>A0A4Q7ZJE1</accession>
<dbReference type="InterPro" id="IPR011010">
    <property type="entry name" value="DNA_brk_join_enz"/>
</dbReference>
<reference evidence="6 7" key="1">
    <citation type="submission" date="2019-02" db="EMBL/GenBank/DDBJ databases">
        <title>Sequencing the genomes of 1000 actinobacteria strains.</title>
        <authorList>
            <person name="Klenk H.-P."/>
        </authorList>
    </citation>
    <scope>NUCLEOTIDE SEQUENCE [LARGE SCALE GENOMIC DNA]</scope>
    <source>
        <strain evidence="6 7">DSM 45162</strain>
    </source>
</reference>
<dbReference type="InterPro" id="IPR010998">
    <property type="entry name" value="Integrase_recombinase_N"/>
</dbReference>
<protein>
    <submittedName>
        <fullName evidence="6">Site-specific recombinase XerD</fullName>
    </submittedName>
</protein>
<dbReference type="CDD" id="cd01189">
    <property type="entry name" value="INT_ICEBs1_C_like"/>
    <property type="match status" value="1"/>
</dbReference>
<gene>
    <name evidence="6" type="ORF">EV385_2794</name>
</gene>
<dbReference type="Pfam" id="PF22022">
    <property type="entry name" value="Phage_int_M"/>
    <property type="match status" value="1"/>
</dbReference>
<sequence length="407" mass="46351">MPVDLWHLKERGPNDERLKSKRHGQGKRWRGIAVGPSGETVTRAFERKEDAKDWEAEQRAGVAPAPVVRRADRTTTFRVYGDRWRLAREIGWVVETRRRTESNLRNHLYPAFGDLPIDSITTTTVLEWLTRRLGAETPQSSLRLYFELFDAVMAAAVADKVISENPCDNIRLSQILRGLSRAPKWVPDEKQVVRLFDVVPERYHALLLLGAAQGCRISEALGLEDSLRCIEPERGELHVVQQLRYSPQHYGGFYMAPPKSGSSGTVDLDQVVADAIARHIKDWPPVEIELPDITTGREIARTARLIFTTVHGNPFTDRTWSAEWIKWRRKAGWPEDPNHSGFHALRHYFATTLIAHHADPKDVQRALRHKGLQITLETYVHWWPRAERVKGLIGAHLQRALGARAGG</sequence>
<proteinExistence type="inferred from homology"/>
<keyword evidence="3" id="KW-0233">DNA recombination</keyword>
<dbReference type="Pfam" id="PF00589">
    <property type="entry name" value="Phage_integrase"/>
    <property type="match status" value="1"/>
</dbReference>
<keyword evidence="2" id="KW-0238">DNA-binding</keyword>
<dbReference type="Gene3D" id="1.10.150.130">
    <property type="match status" value="1"/>
</dbReference>
<dbReference type="InterPro" id="IPR050090">
    <property type="entry name" value="Tyrosine_recombinase_XerCD"/>
</dbReference>